<evidence type="ECO:0000256" key="1">
    <source>
        <dbReference type="ARBA" id="ARBA00022676"/>
    </source>
</evidence>
<dbReference type="Pfam" id="PF13579">
    <property type="entry name" value="Glyco_trans_4_4"/>
    <property type="match status" value="1"/>
</dbReference>
<dbReference type="GO" id="GO:0016757">
    <property type="term" value="F:glycosyltransferase activity"/>
    <property type="evidence" value="ECO:0007669"/>
    <property type="project" value="UniProtKB-KW"/>
</dbReference>
<feature type="domain" description="Glycosyltransferase subfamily 4-like N-terminal" evidence="3">
    <location>
        <begin position="17"/>
        <end position="135"/>
    </location>
</feature>
<dbReference type="Pfam" id="PF13692">
    <property type="entry name" value="Glyco_trans_1_4"/>
    <property type="match status" value="1"/>
</dbReference>
<sequence length="455" mass="51570">MRILFAAHQFFPEHYAGVEIVTLGLAREFRARGHETFVLAPKRSIPGSGIEPGEVQDYEFEGVPVRRVGRPKEGLRRPYRLDYENEVMARRAREYMQEIRPDVVHAEHFQGLSTSVIPVFKEFDVPLLYTATDFWTICPIVSLRRHDGVMCEGPDLAHCPRCIMSHYPGSRTKAVVDMTPNMALRVAGRLSETLLKKKILPLRQVWALKERPRYIREQMERVDHIIAYTSLMRDLLLANGIGEGEKIGISYYGIDTSHIPEPPRDRSLPPPLRVGFIGTLAPHKGCDTLVRAVRSLPRELEVTLDVYGNLERFETFVEELRRLAGDDQRINLAGPFQRERVGQVLSGLDILVVPSRWYENQPGVIFEAFAAGMPVVATDLGGMSEFVKHEENGLLFELENTESLARQLRRLVEEAGLIERLRAGIGPVKTVGENVDELEKLYNTLIQKGRTARSA</sequence>
<dbReference type="PANTHER" id="PTHR45947:SF3">
    <property type="entry name" value="SULFOQUINOVOSYL TRANSFERASE SQD2"/>
    <property type="match status" value="1"/>
</dbReference>
<name>A0A6J4QUB6_9ACTN</name>
<gene>
    <name evidence="4" type="ORF">AVDCRST_MAG28-1250</name>
</gene>
<dbReference type="Gene3D" id="3.40.50.2000">
    <property type="entry name" value="Glycogen Phosphorylase B"/>
    <property type="match status" value="2"/>
</dbReference>
<keyword evidence="2 4" id="KW-0808">Transferase</keyword>
<keyword evidence="1" id="KW-0328">Glycosyltransferase</keyword>
<accession>A0A6J4QUB6</accession>
<dbReference type="EMBL" id="CADCVE010000029">
    <property type="protein sequence ID" value="CAA9450831.1"/>
    <property type="molecule type" value="Genomic_DNA"/>
</dbReference>
<dbReference type="AlphaFoldDB" id="A0A6J4QUB6"/>
<dbReference type="InterPro" id="IPR050194">
    <property type="entry name" value="Glycosyltransferase_grp1"/>
</dbReference>
<reference evidence="4" key="1">
    <citation type="submission" date="2020-02" db="EMBL/GenBank/DDBJ databases">
        <authorList>
            <person name="Meier V. D."/>
        </authorList>
    </citation>
    <scope>NUCLEOTIDE SEQUENCE</scope>
    <source>
        <strain evidence="4">AVDCRST_MAG28</strain>
    </source>
</reference>
<evidence type="ECO:0000259" key="3">
    <source>
        <dbReference type="Pfam" id="PF13579"/>
    </source>
</evidence>
<dbReference type="InterPro" id="IPR028098">
    <property type="entry name" value="Glyco_trans_4-like_N"/>
</dbReference>
<protein>
    <submittedName>
        <fullName evidence="4">Glycosyl transferase, group 1 family protein</fullName>
    </submittedName>
</protein>
<proteinExistence type="predicted"/>
<organism evidence="4">
    <name type="scientific">uncultured Rubrobacteraceae bacterium</name>
    <dbReference type="NCBI Taxonomy" id="349277"/>
    <lineage>
        <taxon>Bacteria</taxon>
        <taxon>Bacillati</taxon>
        <taxon>Actinomycetota</taxon>
        <taxon>Rubrobacteria</taxon>
        <taxon>Rubrobacterales</taxon>
        <taxon>Rubrobacteraceae</taxon>
        <taxon>environmental samples</taxon>
    </lineage>
</organism>
<dbReference type="PANTHER" id="PTHR45947">
    <property type="entry name" value="SULFOQUINOVOSYL TRANSFERASE SQD2"/>
    <property type="match status" value="1"/>
</dbReference>
<dbReference type="CDD" id="cd03823">
    <property type="entry name" value="GT4_ExpE7-like"/>
    <property type="match status" value="1"/>
</dbReference>
<evidence type="ECO:0000256" key="2">
    <source>
        <dbReference type="ARBA" id="ARBA00022679"/>
    </source>
</evidence>
<dbReference type="SUPFAM" id="SSF53756">
    <property type="entry name" value="UDP-Glycosyltransferase/glycogen phosphorylase"/>
    <property type="match status" value="1"/>
</dbReference>
<dbReference type="GO" id="GO:1901137">
    <property type="term" value="P:carbohydrate derivative biosynthetic process"/>
    <property type="evidence" value="ECO:0007669"/>
    <property type="project" value="UniProtKB-ARBA"/>
</dbReference>
<evidence type="ECO:0000313" key="4">
    <source>
        <dbReference type="EMBL" id="CAA9450831.1"/>
    </source>
</evidence>